<evidence type="ECO:0000313" key="2">
    <source>
        <dbReference type="EMBL" id="GBH32867.1"/>
    </source>
</evidence>
<dbReference type="EMBL" id="BBQY01000047">
    <property type="protein sequence ID" value="GBH32867.1"/>
    <property type="molecule type" value="Genomic_DNA"/>
</dbReference>
<dbReference type="AlphaFoldDB" id="A0A401J898"/>
<proteinExistence type="predicted"/>
<keyword evidence="3" id="KW-1185">Reference proteome</keyword>
<organism evidence="2 3">
    <name type="scientific">Sphingobium xenophagum</name>
    <dbReference type="NCBI Taxonomy" id="121428"/>
    <lineage>
        <taxon>Bacteria</taxon>
        <taxon>Pseudomonadati</taxon>
        <taxon>Pseudomonadota</taxon>
        <taxon>Alphaproteobacteria</taxon>
        <taxon>Sphingomonadales</taxon>
        <taxon>Sphingomonadaceae</taxon>
        <taxon>Sphingobium</taxon>
    </lineage>
</organism>
<dbReference type="Pfam" id="PF07676">
    <property type="entry name" value="PD40"/>
    <property type="match status" value="2"/>
</dbReference>
<feature type="signal peptide" evidence="1">
    <location>
        <begin position="1"/>
        <end position="17"/>
    </location>
</feature>
<reference evidence="2 3" key="1">
    <citation type="submission" date="2014-12" db="EMBL/GenBank/DDBJ databases">
        <title>Whole genome sequencing of Sphingobium xenophagum OW59.</title>
        <authorList>
            <person name="Ohta Y."/>
            <person name="Nishi S."/>
            <person name="Hatada Y."/>
        </authorList>
    </citation>
    <scope>NUCLEOTIDE SEQUENCE [LARGE SCALE GENOMIC DNA]</scope>
    <source>
        <strain evidence="2 3">OW59</strain>
    </source>
</reference>
<keyword evidence="1" id="KW-0732">Signal</keyword>
<feature type="chain" id="PRO_5019091976" description="TolB protein" evidence="1">
    <location>
        <begin position="18"/>
        <end position="260"/>
    </location>
</feature>
<dbReference type="Proteomes" id="UP000290975">
    <property type="component" value="Unassembled WGS sequence"/>
</dbReference>
<evidence type="ECO:0000313" key="3">
    <source>
        <dbReference type="Proteomes" id="UP000290975"/>
    </source>
</evidence>
<gene>
    <name evidence="2" type="ORF">MBESOW_P4100</name>
</gene>
<dbReference type="Gene3D" id="2.120.10.30">
    <property type="entry name" value="TolB, C-terminal domain"/>
    <property type="match status" value="1"/>
</dbReference>
<feature type="non-terminal residue" evidence="2">
    <location>
        <position position="260"/>
    </location>
</feature>
<comment type="caution">
    <text evidence="2">The sequence shown here is derived from an EMBL/GenBank/DDBJ whole genome shotgun (WGS) entry which is preliminary data.</text>
</comment>
<protein>
    <recommendedName>
        <fullName evidence="4">TolB protein</fullName>
    </recommendedName>
</protein>
<evidence type="ECO:0000256" key="1">
    <source>
        <dbReference type="SAM" id="SignalP"/>
    </source>
</evidence>
<name>A0A401J898_SPHXE</name>
<dbReference type="SUPFAM" id="SSF82171">
    <property type="entry name" value="DPP6 N-terminal domain-like"/>
    <property type="match status" value="1"/>
</dbReference>
<dbReference type="InterPro" id="IPR011659">
    <property type="entry name" value="WD40"/>
</dbReference>
<evidence type="ECO:0008006" key="4">
    <source>
        <dbReference type="Google" id="ProtNLM"/>
    </source>
</evidence>
<dbReference type="InterPro" id="IPR011042">
    <property type="entry name" value="6-blade_b-propeller_TolB-like"/>
</dbReference>
<accession>A0A401J898</accession>
<sequence length="260" mass="28209">MALLVACAGIIVAASHAEVAATETPLVCRNLFDDDANGHADNRGVTTTDLIGLRDIGPNFGTDLPKSPLALSPDGKHLAFVLSRADPALNDYCQALVTIDSQSPRPLKILDMSRGLINDVQNIRGFRTTNGTPLINNPHWSPDGQYLAYLVQVSGIPQARVVSVDGASVVFTTTSETAVREIRWSSDGRLLFGNEPEAARLEADIDQQGRTGFLYDDSFVPNREARPSLPAPIPIRFQSLTQVEQCRRNTQGTRAGKYLI</sequence>